<dbReference type="PANTHER" id="PTHR31601:SF2">
    <property type="entry name" value="ALPHA-KETOGLUTARATE DEHYDROGENASE COMPONENT 4"/>
    <property type="match status" value="1"/>
</dbReference>
<evidence type="ECO:0000256" key="2">
    <source>
        <dbReference type="ARBA" id="ARBA00023128"/>
    </source>
</evidence>
<evidence type="ECO:0000256" key="3">
    <source>
        <dbReference type="ARBA" id="ARBA00043970"/>
    </source>
</evidence>
<dbReference type="GO" id="GO:0005739">
    <property type="term" value="C:mitochondrion"/>
    <property type="evidence" value="ECO:0007669"/>
    <property type="project" value="UniProtKB-SubCell"/>
</dbReference>
<organism evidence="5 6">
    <name type="scientific">Microdochium trichocladiopsis</name>
    <dbReference type="NCBI Taxonomy" id="1682393"/>
    <lineage>
        <taxon>Eukaryota</taxon>
        <taxon>Fungi</taxon>
        <taxon>Dikarya</taxon>
        <taxon>Ascomycota</taxon>
        <taxon>Pezizomycotina</taxon>
        <taxon>Sordariomycetes</taxon>
        <taxon>Xylariomycetidae</taxon>
        <taxon>Xylariales</taxon>
        <taxon>Microdochiaceae</taxon>
        <taxon>Microdochium</taxon>
    </lineage>
</organism>
<feature type="compositionally biased region" description="Basic and acidic residues" evidence="4">
    <location>
        <begin position="31"/>
        <end position="40"/>
    </location>
</feature>
<dbReference type="GeneID" id="70187359"/>
<accession>A0A9P8YHP7</accession>
<feature type="region of interest" description="Disordered" evidence="4">
    <location>
        <begin position="29"/>
        <end position="73"/>
    </location>
</feature>
<evidence type="ECO:0000256" key="4">
    <source>
        <dbReference type="SAM" id="MobiDB-lite"/>
    </source>
</evidence>
<dbReference type="EMBL" id="JAGTJQ010000001">
    <property type="protein sequence ID" value="KAH7040207.1"/>
    <property type="molecule type" value="Genomic_DNA"/>
</dbReference>
<keyword evidence="6" id="KW-1185">Reference proteome</keyword>
<dbReference type="GO" id="GO:0004591">
    <property type="term" value="F:oxoglutarate dehydrogenase (succinyl-transferring) activity"/>
    <property type="evidence" value="ECO:0007669"/>
    <property type="project" value="TreeGrafter"/>
</dbReference>
<evidence type="ECO:0000313" key="5">
    <source>
        <dbReference type="EMBL" id="KAH7040207.1"/>
    </source>
</evidence>
<evidence type="ECO:0000313" key="6">
    <source>
        <dbReference type="Proteomes" id="UP000756346"/>
    </source>
</evidence>
<reference evidence="5" key="1">
    <citation type="journal article" date="2021" name="Nat. Commun.">
        <title>Genetic determinants of endophytism in the Arabidopsis root mycobiome.</title>
        <authorList>
            <person name="Mesny F."/>
            <person name="Miyauchi S."/>
            <person name="Thiergart T."/>
            <person name="Pickel B."/>
            <person name="Atanasova L."/>
            <person name="Karlsson M."/>
            <person name="Huettel B."/>
            <person name="Barry K.W."/>
            <person name="Haridas S."/>
            <person name="Chen C."/>
            <person name="Bauer D."/>
            <person name="Andreopoulos W."/>
            <person name="Pangilinan J."/>
            <person name="LaButti K."/>
            <person name="Riley R."/>
            <person name="Lipzen A."/>
            <person name="Clum A."/>
            <person name="Drula E."/>
            <person name="Henrissat B."/>
            <person name="Kohler A."/>
            <person name="Grigoriev I.V."/>
            <person name="Martin F.M."/>
            <person name="Hacquard S."/>
        </authorList>
    </citation>
    <scope>NUCLEOTIDE SEQUENCE</scope>
    <source>
        <strain evidence="5">MPI-CAGE-CH-0230</strain>
    </source>
</reference>
<name>A0A9P8YHP7_9PEZI</name>
<dbReference type="RefSeq" id="XP_046018262.1">
    <property type="nucleotide sequence ID" value="XM_046157813.1"/>
</dbReference>
<dbReference type="AlphaFoldDB" id="A0A9P8YHP7"/>
<keyword evidence="2" id="KW-0496">Mitochondrion</keyword>
<dbReference type="Pfam" id="PF10937">
    <property type="entry name" value="Kgd4-YMR31"/>
    <property type="match status" value="1"/>
</dbReference>
<proteinExistence type="inferred from homology"/>
<comment type="similarity">
    <text evidence="3">Belongs to the alpha-ketoglutarate dehydrogenase component 4 family.</text>
</comment>
<gene>
    <name evidence="5" type="ORF">B0I36DRAFT_357544</name>
</gene>
<dbReference type="OrthoDB" id="2116030at2759"/>
<evidence type="ECO:0000256" key="1">
    <source>
        <dbReference type="ARBA" id="ARBA00004173"/>
    </source>
</evidence>
<dbReference type="GO" id="GO:0006103">
    <property type="term" value="P:2-oxoglutarate metabolic process"/>
    <property type="evidence" value="ECO:0007669"/>
    <property type="project" value="InterPro"/>
</dbReference>
<sequence length="130" mass="13864">MLATRALRQAAHATARTPLIQFIGKRSIPSEVDHTPKPHPEAPANALPGSFGTVPSGNSHNSFSSYRDSAQQHGPLRKTLGLASGAALGPVTPPQGQYFDRNELPQRFRRTPLDLAEIEAIETGGATLFG</sequence>
<comment type="caution">
    <text evidence="5">The sequence shown here is derived from an EMBL/GenBank/DDBJ whole genome shotgun (WGS) entry which is preliminary data.</text>
</comment>
<dbReference type="PANTHER" id="PTHR31601">
    <property type="entry name" value="28S RIBOSOMAL PROTEIN S36, MITOCHONDRIAL"/>
    <property type="match status" value="1"/>
</dbReference>
<feature type="compositionally biased region" description="Polar residues" evidence="4">
    <location>
        <begin position="53"/>
        <end position="72"/>
    </location>
</feature>
<dbReference type="InterPro" id="IPR020373">
    <property type="entry name" value="Kgd4/YMR-31"/>
</dbReference>
<dbReference type="Proteomes" id="UP000756346">
    <property type="component" value="Unassembled WGS sequence"/>
</dbReference>
<protein>
    <recommendedName>
        <fullName evidence="7">Ribosomal protein YMR-31</fullName>
    </recommendedName>
</protein>
<comment type="subcellular location">
    <subcellularLocation>
        <location evidence="1">Mitochondrion</location>
    </subcellularLocation>
</comment>
<evidence type="ECO:0008006" key="7">
    <source>
        <dbReference type="Google" id="ProtNLM"/>
    </source>
</evidence>